<name>A0A8H5MFU8_9AGAR</name>
<reference evidence="1 2" key="1">
    <citation type="journal article" date="2020" name="ISME J.">
        <title>Uncovering the hidden diversity of litter-decomposition mechanisms in mushroom-forming fungi.</title>
        <authorList>
            <person name="Floudas D."/>
            <person name="Bentzer J."/>
            <person name="Ahren D."/>
            <person name="Johansson T."/>
            <person name="Persson P."/>
            <person name="Tunlid A."/>
        </authorList>
    </citation>
    <scope>NUCLEOTIDE SEQUENCE [LARGE SCALE GENOMIC DNA]</scope>
    <source>
        <strain evidence="1 2">CBS 406.79</strain>
    </source>
</reference>
<evidence type="ECO:0000313" key="1">
    <source>
        <dbReference type="EMBL" id="KAF5392166.1"/>
    </source>
</evidence>
<protein>
    <recommendedName>
        <fullName evidence="3">P-loop containing nucleoside triphosphate hydrolase protein</fullName>
    </recommendedName>
</protein>
<dbReference type="Proteomes" id="UP000518752">
    <property type="component" value="Unassembled WGS sequence"/>
</dbReference>
<accession>A0A8H5MFU8</accession>
<dbReference type="PANTHER" id="PTHR10285">
    <property type="entry name" value="URIDINE KINASE"/>
    <property type="match status" value="1"/>
</dbReference>
<organism evidence="1 2">
    <name type="scientific">Collybiopsis confluens</name>
    <dbReference type="NCBI Taxonomy" id="2823264"/>
    <lineage>
        <taxon>Eukaryota</taxon>
        <taxon>Fungi</taxon>
        <taxon>Dikarya</taxon>
        <taxon>Basidiomycota</taxon>
        <taxon>Agaricomycotina</taxon>
        <taxon>Agaricomycetes</taxon>
        <taxon>Agaricomycetidae</taxon>
        <taxon>Agaricales</taxon>
        <taxon>Marasmiineae</taxon>
        <taxon>Omphalotaceae</taxon>
        <taxon>Collybiopsis</taxon>
    </lineage>
</organism>
<dbReference type="SUPFAM" id="SSF52540">
    <property type="entry name" value="P-loop containing nucleoside triphosphate hydrolases"/>
    <property type="match status" value="1"/>
</dbReference>
<dbReference type="OrthoDB" id="6362633at2759"/>
<gene>
    <name evidence="1" type="ORF">D9757_001417</name>
</gene>
<dbReference type="InterPro" id="IPR027417">
    <property type="entry name" value="P-loop_NTPase"/>
</dbReference>
<dbReference type="EMBL" id="JAACJN010000006">
    <property type="protein sequence ID" value="KAF5392166.1"/>
    <property type="molecule type" value="Genomic_DNA"/>
</dbReference>
<sequence>MDETARESGAVLVDRLLQMPASSRLLVGIYGIPASGKTTFANLLFKHTDTLLQNSPSKSILVSLDGWHLTRAQLDQFPDPKLARDRRGIHWTFDGPGYLQFVQTLRQEITSSSHVITAPSFDHAVKDPEPDAVQIHPHHRLILIEGLYTALDVDSWREAALLLDERWCVEIPTDEAQKRLIKRHLLSGVAGDPAEALWRAEENDMPNGRFLLANSLKPTRIITSVEDPVLPSSE</sequence>
<evidence type="ECO:0000313" key="2">
    <source>
        <dbReference type="Proteomes" id="UP000518752"/>
    </source>
</evidence>
<comment type="caution">
    <text evidence="1">The sequence shown here is derived from an EMBL/GenBank/DDBJ whole genome shotgun (WGS) entry which is preliminary data.</text>
</comment>
<evidence type="ECO:0008006" key="3">
    <source>
        <dbReference type="Google" id="ProtNLM"/>
    </source>
</evidence>
<dbReference type="AlphaFoldDB" id="A0A8H5MFU8"/>
<proteinExistence type="predicted"/>
<dbReference type="Gene3D" id="3.40.50.300">
    <property type="entry name" value="P-loop containing nucleotide triphosphate hydrolases"/>
    <property type="match status" value="1"/>
</dbReference>
<keyword evidence="2" id="KW-1185">Reference proteome</keyword>